<comment type="catalytic activity">
    <reaction evidence="13">
        <text>Preferential cleavage: (Ac)2-L-Lys-D-Ala-|-D-Ala. Also transpeptidation of peptidyl-alanyl moieties that are N-acyl substituents of D-alanine.</text>
        <dbReference type="EC" id="3.4.16.4"/>
    </reaction>
</comment>
<comment type="catalytic activity">
    <reaction evidence="15">
        <text>[GlcNAc-(1-&gt;4)-Mur2Ac(oyl-L-Ala-gamma-D-Glu-L-Lys-D-Ala-D-Ala)](n)-di-trans,octa-cis-undecaprenyl diphosphate + beta-D-GlcNAc-(1-&gt;4)-Mur2Ac(oyl-L-Ala-gamma-D-Glu-L-Lys-D-Ala-D-Ala)-di-trans,octa-cis-undecaprenyl diphosphate = [GlcNAc-(1-&gt;4)-Mur2Ac(oyl-L-Ala-gamma-D-Glu-L-Lys-D-Ala-D-Ala)](n+1)-di-trans,octa-cis-undecaprenyl diphosphate + di-trans,octa-cis-undecaprenyl diphosphate + H(+)</text>
        <dbReference type="Rhea" id="RHEA:23708"/>
        <dbReference type="Rhea" id="RHEA-COMP:9602"/>
        <dbReference type="Rhea" id="RHEA-COMP:9603"/>
        <dbReference type="ChEBI" id="CHEBI:15378"/>
        <dbReference type="ChEBI" id="CHEBI:58405"/>
        <dbReference type="ChEBI" id="CHEBI:60033"/>
        <dbReference type="ChEBI" id="CHEBI:78435"/>
        <dbReference type="EC" id="2.4.99.28"/>
    </reaction>
</comment>
<comment type="caution">
    <text evidence="19">The sequence shown here is derived from an EMBL/GenBank/DDBJ whole genome shotgun (WGS) entry which is preliminary data.</text>
</comment>
<evidence type="ECO:0000256" key="1">
    <source>
        <dbReference type="ARBA" id="ARBA00002624"/>
    </source>
</evidence>
<dbReference type="AlphaFoldDB" id="A0A9D1KGN5"/>
<keyword evidence="5" id="KW-0121">Carboxypeptidase</keyword>
<evidence type="ECO:0000256" key="7">
    <source>
        <dbReference type="ARBA" id="ARBA00022676"/>
    </source>
</evidence>
<evidence type="ECO:0000256" key="6">
    <source>
        <dbReference type="ARBA" id="ARBA00022670"/>
    </source>
</evidence>
<keyword evidence="10" id="KW-0735">Signal-anchor</keyword>
<reference evidence="19" key="1">
    <citation type="submission" date="2020-10" db="EMBL/GenBank/DDBJ databases">
        <authorList>
            <person name="Gilroy R."/>
        </authorList>
    </citation>
    <scope>NUCLEOTIDE SEQUENCE</scope>
    <source>
        <strain evidence="19">CHK123-3438</strain>
    </source>
</reference>
<proteinExistence type="predicted"/>
<dbReference type="GO" id="GO:0008955">
    <property type="term" value="F:peptidoglycan glycosyltransferase activity"/>
    <property type="evidence" value="ECO:0007669"/>
    <property type="project" value="UniProtKB-EC"/>
</dbReference>
<dbReference type="Proteomes" id="UP000886860">
    <property type="component" value="Unassembled WGS sequence"/>
</dbReference>
<dbReference type="Gene3D" id="1.10.3810.10">
    <property type="entry name" value="Biosynthetic peptidoglycan transglycosylase-like"/>
    <property type="match status" value="1"/>
</dbReference>
<keyword evidence="6" id="KW-0645">Protease</keyword>
<keyword evidence="10" id="KW-0812">Transmembrane</keyword>
<evidence type="ECO:0000313" key="20">
    <source>
        <dbReference type="Proteomes" id="UP000886860"/>
    </source>
</evidence>
<evidence type="ECO:0000256" key="4">
    <source>
        <dbReference type="ARBA" id="ARBA00018638"/>
    </source>
</evidence>
<feature type="region of interest" description="Disordered" evidence="16">
    <location>
        <begin position="854"/>
        <end position="901"/>
    </location>
</feature>
<evidence type="ECO:0000256" key="13">
    <source>
        <dbReference type="ARBA" id="ARBA00034000"/>
    </source>
</evidence>
<evidence type="ECO:0000259" key="17">
    <source>
        <dbReference type="Pfam" id="PF00905"/>
    </source>
</evidence>
<name>A0A9D1KGN5_9FIRM</name>
<dbReference type="InterPro" id="IPR001460">
    <property type="entry name" value="PCN-bd_Tpept"/>
</dbReference>
<organism evidence="19 20">
    <name type="scientific">Candidatus Caccovicinus merdipullorum</name>
    <dbReference type="NCBI Taxonomy" id="2840724"/>
    <lineage>
        <taxon>Bacteria</taxon>
        <taxon>Bacillati</taxon>
        <taxon>Bacillota</taxon>
        <taxon>Clostridia</taxon>
        <taxon>Eubacteriales</taxon>
        <taxon>Candidatus Caccovicinus</taxon>
    </lineage>
</organism>
<dbReference type="GO" id="GO:0005886">
    <property type="term" value="C:plasma membrane"/>
    <property type="evidence" value="ECO:0007669"/>
    <property type="project" value="UniProtKB-SubCell"/>
</dbReference>
<dbReference type="Gene3D" id="3.40.710.10">
    <property type="entry name" value="DD-peptidase/beta-lactamase superfamily"/>
    <property type="match status" value="2"/>
</dbReference>
<dbReference type="InterPro" id="IPR050396">
    <property type="entry name" value="Glycosyltr_51/Transpeptidase"/>
</dbReference>
<evidence type="ECO:0000256" key="10">
    <source>
        <dbReference type="ARBA" id="ARBA00022968"/>
    </source>
</evidence>
<accession>A0A9D1KGN5</accession>
<dbReference type="SUPFAM" id="SSF53955">
    <property type="entry name" value="Lysozyme-like"/>
    <property type="match status" value="1"/>
</dbReference>
<keyword evidence="11" id="KW-0046">Antibiotic resistance</keyword>
<evidence type="ECO:0000256" key="16">
    <source>
        <dbReference type="SAM" id="MobiDB-lite"/>
    </source>
</evidence>
<evidence type="ECO:0000256" key="2">
    <source>
        <dbReference type="ARBA" id="ARBA00004401"/>
    </source>
</evidence>
<keyword evidence="7" id="KW-0328">Glycosyltransferase</keyword>
<evidence type="ECO:0000256" key="14">
    <source>
        <dbReference type="ARBA" id="ARBA00044770"/>
    </source>
</evidence>
<reference evidence="19" key="2">
    <citation type="journal article" date="2021" name="PeerJ">
        <title>Extensive microbial diversity within the chicken gut microbiome revealed by metagenomics and culture.</title>
        <authorList>
            <person name="Gilroy R."/>
            <person name="Ravi A."/>
            <person name="Getino M."/>
            <person name="Pursley I."/>
            <person name="Horton D.L."/>
            <person name="Alikhan N.F."/>
            <person name="Baker D."/>
            <person name="Gharbi K."/>
            <person name="Hall N."/>
            <person name="Watson M."/>
            <person name="Adriaenssens E.M."/>
            <person name="Foster-Nyarko E."/>
            <person name="Jarju S."/>
            <person name="Secka A."/>
            <person name="Antonio M."/>
            <person name="Oren A."/>
            <person name="Chaudhuri R.R."/>
            <person name="La Ragione R."/>
            <person name="Hildebrand F."/>
            <person name="Pallen M.J."/>
        </authorList>
    </citation>
    <scope>NUCLEOTIDE SEQUENCE</scope>
    <source>
        <strain evidence="19">CHK123-3438</strain>
    </source>
</reference>
<evidence type="ECO:0000256" key="3">
    <source>
        <dbReference type="ARBA" id="ARBA00012448"/>
    </source>
</evidence>
<evidence type="ECO:0000256" key="12">
    <source>
        <dbReference type="ARBA" id="ARBA00023268"/>
    </source>
</evidence>
<dbReference type="GO" id="GO:0046677">
    <property type="term" value="P:response to antibiotic"/>
    <property type="evidence" value="ECO:0007669"/>
    <property type="project" value="UniProtKB-KW"/>
</dbReference>
<comment type="subcellular location">
    <subcellularLocation>
        <location evidence="2">Cell membrane</location>
        <topology evidence="2">Single-pass type II membrane protein</topology>
    </subcellularLocation>
</comment>
<evidence type="ECO:0000259" key="18">
    <source>
        <dbReference type="Pfam" id="PF00912"/>
    </source>
</evidence>
<evidence type="ECO:0000256" key="11">
    <source>
        <dbReference type="ARBA" id="ARBA00023251"/>
    </source>
</evidence>
<dbReference type="PANTHER" id="PTHR32282:SF33">
    <property type="entry name" value="PEPTIDOGLYCAN GLYCOSYLTRANSFERASE"/>
    <property type="match status" value="1"/>
</dbReference>
<dbReference type="InterPro" id="IPR023346">
    <property type="entry name" value="Lysozyme-like_dom_sf"/>
</dbReference>
<gene>
    <name evidence="19" type="ORF">IAB60_06625</name>
</gene>
<evidence type="ECO:0000256" key="15">
    <source>
        <dbReference type="ARBA" id="ARBA00049902"/>
    </source>
</evidence>
<dbReference type="PANTHER" id="PTHR32282">
    <property type="entry name" value="BINDING PROTEIN TRANSPEPTIDASE, PUTATIVE-RELATED"/>
    <property type="match status" value="1"/>
</dbReference>
<feature type="domain" description="Glycosyl transferase family 51" evidence="18">
    <location>
        <begin position="84"/>
        <end position="268"/>
    </location>
</feature>
<dbReference type="EC" id="2.4.99.28" evidence="14"/>
<dbReference type="InterPro" id="IPR036950">
    <property type="entry name" value="PBP_transglycosylase"/>
</dbReference>
<dbReference type="SUPFAM" id="SSF56601">
    <property type="entry name" value="beta-lactamase/transpeptidase-like"/>
    <property type="match status" value="1"/>
</dbReference>
<feature type="domain" description="Penicillin-binding protein transpeptidase" evidence="17">
    <location>
        <begin position="446"/>
        <end position="701"/>
    </location>
</feature>
<evidence type="ECO:0000313" key="19">
    <source>
        <dbReference type="EMBL" id="HIT41757.1"/>
    </source>
</evidence>
<dbReference type="GO" id="GO:0009002">
    <property type="term" value="F:serine-type D-Ala-D-Ala carboxypeptidase activity"/>
    <property type="evidence" value="ECO:0007669"/>
    <property type="project" value="UniProtKB-EC"/>
</dbReference>
<dbReference type="EC" id="3.4.16.4" evidence="3"/>
<protein>
    <recommendedName>
        <fullName evidence="4">Penicillin-binding protein 1A</fullName>
        <ecNumber evidence="14">2.4.99.28</ecNumber>
        <ecNumber evidence="3">3.4.16.4</ecNumber>
    </recommendedName>
</protein>
<keyword evidence="8" id="KW-0808">Transferase</keyword>
<dbReference type="GO" id="GO:0008658">
    <property type="term" value="F:penicillin binding"/>
    <property type="evidence" value="ECO:0007669"/>
    <property type="project" value="InterPro"/>
</dbReference>
<evidence type="ECO:0000256" key="9">
    <source>
        <dbReference type="ARBA" id="ARBA00022801"/>
    </source>
</evidence>
<dbReference type="Pfam" id="PF00905">
    <property type="entry name" value="Transpeptidase"/>
    <property type="match status" value="1"/>
</dbReference>
<dbReference type="EMBL" id="DVKS01000112">
    <property type="protein sequence ID" value="HIT41757.1"/>
    <property type="molecule type" value="Genomic_DNA"/>
</dbReference>
<sequence length="901" mass="98220">MAATRRKLQGARSNRRKYSSRLFLNLFKLFFVVVLFLALAGAGIGAGVIRGIIDSAPDVDPASFGPSGFATKVYDSQGNLTDTLVMSGANREEATYEELPEDLINAFVAIEDSRFWTHNGIDLRSIARAAVGVLTNDYAGGGSTITQQLIKNNIFEGGRETSFGARLERKFQEQYLAVKLEKELTETTGSTEAAKRQIITDYLNTINLGNNTLGVKVASRRYFNKEVSDLTVSECAVLAAITQNPSKMNPIANPDNNAERRKIILQYMYEQDYITKDEQEEALADDVYSRIQSVDLLTKEASSPYSYFTDELVEQVMDALMEQLGYTETQAHNLLYSGGLSIYTTQDPTIQAIVDEEVNNPDNYDTAKYSVEYRLSVTHEDGSTEHFSENDLEAYHEDVLQDSYDGLYASEEAAQADVEQYKAYVLKDTDTVIAERLETILQPQASFVIMDQATGQVKAICGGRGEKTASLTLNRATNVTRQPGSTFKVVSAFAPALDACGATLGTVYYDTPYTVGSKTFRNWYGQGYLGYSSIRDGIIYSMNIVAVRCLMETVTPQLGVEYARNLGISTLTNSDLNAATALGGLTYGVTNLDLTSAFAAIANGGVYTKPQFFTTILDHDGKVLIQNQPETHRALKDSTAFLLTDALSDSMESNRKFARSGINVNSTSTRAALSNMSAAGKSGTTTSNRDIWFVGFTPYYTAGIWGGCDDNQQLSGGSSYNGGTSFHKDIWRKIMTRVHEGLSDPGFTQPESIETAVICRKSGKLAVNGVCDQDPRGDATYTEYFAKGTVPTEVCDKHVVVTVCAESGQKPTAYCPTKQTRVCIALPQNETGETDDSVYGIPDTCTIHTSISTIIDPSEGGSEAPAASEEPDSDTSFRGPGYVPTVPQVPSLSSRRESSSR</sequence>
<dbReference type="Pfam" id="PF00912">
    <property type="entry name" value="Transgly"/>
    <property type="match status" value="1"/>
</dbReference>
<evidence type="ECO:0000256" key="8">
    <source>
        <dbReference type="ARBA" id="ARBA00022679"/>
    </source>
</evidence>
<dbReference type="InterPro" id="IPR001264">
    <property type="entry name" value="Glyco_trans_51"/>
</dbReference>
<keyword evidence="12" id="KW-0511">Multifunctional enzyme</keyword>
<dbReference type="InterPro" id="IPR012338">
    <property type="entry name" value="Beta-lactam/transpept-like"/>
</dbReference>
<feature type="compositionally biased region" description="Low complexity" evidence="16">
    <location>
        <begin position="854"/>
        <end position="868"/>
    </location>
</feature>
<dbReference type="GO" id="GO:0006508">
    <property type="term" value="P:proteolysis"/>
    <property type="evidence" value="ECO:0007669"/>
    <property type="project" value="UniProtKB-KW"/>
</dbReference>
<evidence type="ECO:0000256" key="5">
    <source>
        <dbReference type="ARBA" id="ARBA00022645"/>
    </source>
</evidence>
<keyword evidence="9" id="KW-0378">Hydrolase</keyword>
<comment type="function">
    <text evidence="1">Cell wall formation. Synthesis of cross-linked peptidoglycan from the lipid intermediates. The enzyme has a penicillin-insensitive transglycosylase N-terminal domain (formation of linear glycan strands) and a penicillin-sensitive transpeptidase C-terminal domain (cross-linking of the peptide subunits).</text>
</comment>